<accession>A0A3E1NET8</accession>
<keyword evidence="1" id="KW-0560">Oxidoreductase</keyword>
<dbReference type="GO" id="GO:0004497">
    <property type="term" value="F:monooxygenase activity"/>
    <property type="evidence" value="ECO:0007669"/>
    <property type="project" value="UniProtKB-KW"/>
</dbReference>
<keyword evidence="1" id="KW-0503">Monooxygenase</keyword>
<organism evidence="1 2">
    <name type="scientific">Deminuibacter soli</name>
    <dbReference type="NCBI Taxonomy" id="2291815"/>
    <lineage>
        <taxon>Bacteria</taxon>
        <taxon>Pseudomonadati</taxon>
        <taxon>Bacteroidota</taxon>
        <taxon>Chitinophagia</taxon>
        <taxon>Chitinophagales</taxon>
        <taxon>Chitinophagaceae</taxon>
        <taxon>Deminuibacter</taxon>
    </lineage>
</organism>
<evidence type="ECO:0000313" key="1">
    <source>
        <dbReference type="EMBL" id="RFM26480.1"/>
    </source>
</evidence>
<reference evidence="1 2" key="1">
    <citation type="submission" date="2018-08" db="EMBL/GenBank/DDBJ databases">
        <title>Chitinophagaceae sp. K23C18032701, a novel bacterium isolated from forest soil.</title>
        <authorList>
            <person name="Wang C."/>
        </authorList>
    </citation>
    <scope>NUCLEOTIDE SEQUENCE [LARGE SCALE GENOMIC DNA]</scope>
    <source>
        <strain evidence="1 2">K23C18032701</strain>
    </source>
</reference>
<sequence>MTIVTYPRLMGWAGILSMALFRLPLWWSKRYSFWKLMGSGKGQGFSKRPDWRQWALLTVETQDNITQVSDYNKFIRFYWTLFSAKQVQLLLQPIAGHGCWDKSEIFGNLPKHTDYNGITAVLTRATIRFSQLHSFWRNVPAVSAQTALAGGLLCAYGIGEVPWIKQATFSIWTSPEAIRAFAYAGKSHAGVVAKTRRDNWYREEMYVRFKIIRAKGIHLPGVPGMA</sequence>
<dbReference type="InterPro" id="IPR049574">
    <property type="entry name" value="CrtA-like"/>
</dbReference>
<proteinExistence type="predicted"/>
<gene>
    <name evidence="1" type="ORF">DXN05_19845</name>
</gene>
<dbReference type="EMBL" id="QTJU01000009">
    <property type="protein sequence ID" value="RFM26480.1"/>
    <property type="molecule type" value="Genomic_DNA"/>
</dbReference>
<dbReference type="RefSeq" id="WP_116849033.1">
    <property type="nucleotide sequence ID" value="NZ_QTJU01000009.1"/>
</dbReference>
<dbReference type="AlphaFoldDB" id="A0A3E1NET8"/>
<dbReference type="OrthoDB" id="1122317at2"/>
<dbReference type="CDD" id="cd21650">
    <property type="entry name" value="CrtA-like"/>
    <property type="match status" value="1"/>
</dbReference>
<dbReference type="Proteomes" id="UP000261284">
    <property type="component" value="Unassembled WGS sequence"/>
</dbReference>
<name>A0A3E1NET8_9BACT</name>
<evidence type="ECO:0000313" key="2">
    <source>
        <dbReference type="Proteomes" id="UP000261284"/>
    </source>
</evidence>
<keyword evidence="2" id="KW-1185">Reference proteome</keyword>
<protein>
    <submittedName>
        <fullName evidence="1">Spheroidene monooxygenase</fullName>
    </submittedName>
</protein>
<comment type="caution">
    <text evidence="1">The sequence shown here is derived from an EMBL/GenBank/DDBJ whole genome shotgun (WGS) entry which is preliminary data.</text>
</comment>